<evidence type="ECO:0000256" key="4">
    <source>
        <dbReference type="ARBA" id="ARBA00023163"/>
    </source>
</evidence>
<dbReference type="InterPro" id="IPR036271">
    <property type="entry name" value="Tet_transcr_reg_TetR-rel_C_sf"/>
</dbReference>
<dbReference type="PANTHER" id="PTHR30055">
    <property type="entry name" value="HTH-TYPE TRANSCRIPTIONAL REGULATOR RUTR"/>
    <property type="match status" value="1"/>
</dbReference>
<gene>
    <name evidence="7" type="ORF">SIRAN74</name>
</gene>
<dbReference type="SUPFAM" id="SSF48498">
    <property type="entry name" value="Tetracyclin repressor-like, C-terminal domain"/>
    <property type="match status" value="1"/>
</dbReference>
<sequence length="212" mass="23050">MSAMARPRNQAERRAQLISATAATVVELGATATKLRDVARAAGVTPASVLYYYSDIQELFAAVFERSAATYFVSRQEAIATADGPVARLRACIRSGVPWPGEGEQSTRLLFELFPVALRHENAAQRQRDFVEQQADLYRQVLELGRDSGDFVLSGDASTLGRSFVALEDGYAMDLLVGSVTAQDIEDQLLDHARVVTGNTAFGSGPARHRED</sequence>
<accession>A0A061A5Q2</accession>
<protein>
    <submittedName>
        <fullName evidence="7">Transcriptional regulator, TetR family</fullName>
    </submittedName>
</protein>
<keyword evidence="2" id="KW-0805">Transcription regulation</keyword>
<evidence type="ECO:0000256" key="1">
    <source>
        <dbReference type="ARBA" id="ARBA00022491"/>
    </source>
</evidence>
<dbReference type="HOGENOM" id="CLU_069356_15_3_11"/>
<dbReference type="Pfam" id="PF13977">
    <property type="entry name" value="TetR_C_6"/>
    <property type="match status" value="1"/>
</dbReference>
<dbReference type="Gene3D" id="1.10.357.10">
    <property type="entry name" value="Tetracycline Repressor, domain 2"/>
    <property type="match status" value="1"/>
</dbReference>
<dbReference type="AlphaFoldDB" id="A0A061A5Q2"/>
<organism evidence="7">
    <name type="scientific">Streptomyces iranensis</name>
    <dbReference type="NCBI Taxonomy" id="576784"/>
    <lineage>
        <taxon>Bacteria</taxon>
        <taxon>Bacillati</taxon>
        <taxon>Actinomycetota</taxon>
        <taxon>Actinomycetes</taxon>
        <taxon>Kitasatosporales</taxon>
        <taxon>Streptomycetaceae</taxon>
        <taxon>Streptomyces</taxon>
        <taxon>Streptomyces violaceusniger group</taxon>
    </lineage>
</organism>
<dbReference type="PROSITE" id="PS50977">
    <property type="entry name" value="HTH_TETR_2"/>
    <property type="match status" value="1"/>
</dbReference>
<evidence type="ECO:0000256" key="3">
    <source>
        <dbReference type="ARBA" id="ARBA00023125"/>
    </source>
</evidence>
<name>A0A061A5Q2_9ACTN</name>
<dbReference type="GO" id="GO:0003700">
    <property type="term" value="F:DNA-binding transcription factor activity"/>
    <property type="evidence" value="ECO:0007669"/>
    <property type="project" value="TreeGrafter"/>
</dbReference>
<dbReference type="Pfam" id="PF00440">
    <property type="entry name" value="TetR_N"/>
    <property type="match status" value="1"/>
</dbReference>
<dbReference type="InterPro" id="IPR039538">
    <property type="entry name" value="BetI_C"/>
</dbReference>
<keyword evidence="4" id="KW-0804">Transcription</keyword>
<dbReference type="GO" id="GO:0000976">
    <property type="term" value="F:transcription cis-regulatory region binding"/>
    <property type="evidence" value="ECO:0007669"/>
    <property type="project" value="TreeGrafter"/>
</dbReference>
<feature type="domain" description="HTH tetR-type" evidence="6">
    <location>
        <begin position="11"/>
        <end position="71"/>
    </location>
</feature>
<feature type="DNA-binding region" description="H-T-H motif" evidence="5">
    <location>
        <begin position="34"/>
        <end position="53"/>
    </location>
</feature>
<dbReference type="PANTHER" id="PTHR30055:SF234">
    <property type="entry name" value="HTH-TYPE TRANSCRIPTIONAL REGULATOR BETI"/>
    <property type="match status" value="1"/>
</dbReference>
<dbReference type="EMBL" id="LK022849">
    <property type="protein sequence ID" value="CDR18178.1"/>
    <property type="molecule type" value="Genomic_DNA"/>
</dbReference>
<dbReference type="InterPro" id="IPR009057">
    <property type="entry name" value="Homeodomain-like_sf"/>
</dbReference>
<reference evidence="7" key="1">
    <citation type="submission" date="2014-05" db="EMBL/GenBank/DDBJ databases">
        <authorList>
            <person name="Horn Fabian"/>
        </authorList>
    </citation>
    <scope>NUCLEOTIDE SEQUENCE</scope>
</reference>
<dbReference type="SUPFAM" id="SSF46689">
    <property type="entry name" value="Homeodomain-like"/>
    <property type="match status" value="1"/>
</dbReference>
<dbReference type="InterPro" id="IPR050109">
    <property type="entry name" value="HTH-type_TetR-like_transc_reg"/>
</dbReference>
<proteinExistence type="predicted"/>
<evidence type="ECO:0000256" key="5">
    <source>
        <dbReference type="PROSITE-ProRule" id="PRU00335"/>
    </source>
</evidence>
<evidence type="ECO:0000313" key="7">
    <source>
        <dbReference type="EMBL" id="CDR18178.1"/>
    </source>
</evidence>
<dbReference type="InterPro" id="IPR001647">
    <property type="entry name" value="HTH_TetR"/>
</dbReference>
<evidence type="ECO:0000256" key="2">
    <source>
        <dbReference type="ARBA" id="ARBA00023015"/>
    </source>
</evidence>
<keyword evidence="1" id="KW-0678">Repressor</keyword>
<keyword evidence="3 5" id="KW-0238">DNA-binding</keyword>
<evidence type="ECO:0000259" key="6">
    <source>
        <dbReference type="PROSITE" id="PS50977"/>
    </source>
</evidence>